<comment type="caution">
    <text evidence="1">The sequence shown here is derived from an EMBL/GenBank/DDBJ whole genome shotgun (WGS) entry which is preliminary data.</text>
</comment>
<keyword evidence="2" id="KW-1185">Reference proteome</keyword>
<accession>A0A849BVW8</accession>
<name>A0A849BVW8_9NOCA</name>
<gene>
    <name evidence="1" type="ORF">HLB23_12640</name>
</gene>
<protein>
    <submittedName>
        <fullName evidence="1">Uncharacterized protein</fullName>
    </submittedName>
</protein>
<dbReference type="InterPro" id="IPR036163">
    <property type="entry name" value="HMA_dom_sf"/>
</dbReference>
<dbReference type="SUPFAM" id="SSF55008">
    <property type="entry name" value="HMA, heavy metal-associated domain"/>
    <property type="match status" value="1"/>
</dbReference>
<dbReference type="RefSeq" id="WP_157552407.1">
    <property type="nucleotide sequence ID" value="NZ_JABELX010000004.1"/>
</dbReference>
<organism evidence="1 2">
    <name type="scientific">Nocardia uniformis</name>
    <dbReference type="NCBI Taxonomy" id="53432"/>
    <lineage>
        <taxon>Bacteria</taxon>
        <taxon>Bacillati</taxon>
        <taxon>Actinomycetota</taxon>
        <taxon>Actinomycetes</taxon>
        <taxon>Mycobacteriales</taxon>
        <taxon>Nocardiaceae</taxon>
        <taxon>Nocardia</taxon>
    </lineage>
</organism>
<evidence type="ECO:0000313" key="2">
    <source>
        <dbReference type="Proteomes" id="UP000586827"/>
    </source>
</evidence>
<dbReference type="Proteomes" id="UP000586827">
    <property type="component" value="Unassembled WGS sequence"/>
</dbReference>
<dbReference type="EMBL" id="JABELX010000004">
    <property type="protein sequence ID" value="NNH70702.1"/>
    <property type="molecule type" value="Genomic_DNA"/>
</dbReference>
<proteinExistence type="predicted"/>
<reference evidence="1 2" key="1">
    <citation type="submission" date="2020-05" db="EMBL/GenBank/DDBJ databases">
        <title>MicrobeNet Type strains.</title>
        <authorList>
            <person name="Nicholson A.C."/>
        </authorList>
    </citation>
    <scope>NUCLEOTIDE SEQUENCE [LARGE SCALE GENOMIC DNA]</scope>
    <source>
        <strain evidence="1 2">JCM 3224</strain>
    </source>
</reference>
<dbReference type="GO" id="GO:0046872">
    <property type="term" value="F:metal ion binding"/>
    <property type="evidence" value="ECO:0007669"/>
    <property type="project" value="InterPro"/>
</dbReference>
<evidence type="ECO:0000313" key="1">
    <source>
        <dbReference type="EMBL" id="NNH70702.1"/>
    </source>
</evidence>
<sequence length="74" mass="8146">MTEHSADREVAVMAYTFQLPNYAREVGQAEKALLSMNSINAVNRDNASESIIVTSDLSYGEVLEVIRQNGISAR</sequence>
<dbReference type="AlphaFoldDB" id="A0A849BVW8"/>